<feature type="domain" description="SLH" evidence="3">
    <location>
        <begin position="526"/>
        <end position="589"/>
    </location>
</feature>
<dbReference type="PROSITE" id="PS51272">
    <property type="entry name" value="SLH"/>
    <property type="match status" value="3"/>
</dbReference>
<evidence type="ECO:0000313" key="4">
    <source>
        <dbReference type="EMBL" id="MDR6723808.1"/>
    </source>
</evidence>
<accession>A0AAP5H303</accession>
<dbReference type="InterPro" id="IPR002102">
    <property type="entry name" value="Cohesin_dom"/>
</dbReference>
<reference evidence="4" key="1">
    <citation type="submission" date="2023-07" db="EMBL/GenBank/DDBJ databases">
        <title>Sorghum-associated microbial communities from plants grown in Nebraska, USA.</title>
        <authorList>
            <person name="Schachtman D."/>
        </authorList>
    </citation>
    <scope>NUCLEOTIDE SEQUENCE</scope>
    <source>
        <strain evidence="4">BE80</strain>
    </source>
</reference>
<feature type="domain" description="SLH" evidence="3">
    <location>
        <begin position="596"/>
        <end position="654"/>
    </location>
</feature>
<evidence type="ECO:0000313" key="5">
    <source>
        <dbReference type="Proteomes" id="UP001254832"/>
    </source>
</evidence>
<name>A0AAP5H303_PAEAM</name>
<keyword evidence="2" id="KW-0732">Signal</keyword>
<dbReference type="InterPro" id="IPR051465">
    <property type="entry name" value="Cell_Envelope_Struct_Comp"/>
</dbReference>
<organism evidence="4 5">
    <name type="scientific">Paenibacillus amylolyticus</name>
    <dbReference type="NCBI Taxonomy" id="1451"/>
    <lineage>
        <taxon>Bacteria</taxon>
        <taxon>Bacillati</taxon>
        <taxon>Bacillota</taxon>
        <taxon>Bacilli</taxon>
        <taxon>Bacillales</taxon>
        <taxon>Paenibacillaceae</taxon>
        <taxon>Paenibacillus</taxon>
    </lineage>
</organism>
<evidence type="ECO:0000259" key="3">
    <source>
        <dbReference type="PROSITE" id="PS51272"/>
    </source>
</evidence>
<dbReference type="Pfam" id="PF00963">
    <property type="entry name" value="Cohesin"/>
    <property type="match status" value="1"/>
</dbReference>
<dbReference type="CDD" id="cd08548">
    <property type="entry name" value="Type_I_cohesin_like"/>
    <property type="match status" value="1"/>
</dbReference>
<evidence type="ECO:0000256" key="1">
    <source>
        <dbReference type="SAM" id="MobiDB-lite"/>
    </source>
</evidence>
<evidence type="ECO:0000256" key="2">
    <source>
        <dbReference type="SAM" id="SignalP"/>
    </source>
</evidence>
<dbReference type="PANTHER" id="PTHR43308">
    <property type="entry name" value="OUTER MEMBRANE PROTEIN ALPHA-RELATED"/>
    <property type="match status" value="1"/>
</dbReference>
<feature type="region of interest" description="Disordered" evidence="1">
    <location>
        <begin position="182"/>
        <end position="234"/>
    </location>
</feature>
<dbReference type="EMBL" id="JAVDTR010000005">
    <property type="protein sequence ID" value="MDR6723808.1"/>
    <property type="molecule type" value="Genomic_DNA"/>
</dbReference>
<dbReference type="GO" id="GO:0030246">
    <property type="term" value="F:carbohydrate binding"/>
    <property type="evidence" value="ECO:0007669"/>
    <property type="project" value="InterPro"/>
</dbReference>
<dbReference type="Pfam" id="PF00395">
    <property type="entry name" value="SLH"/>
    <property type="match status" value="2"/>
</dbReference>
<dbReference type="Gene3D" id="2.60.40.680">
    <property type="match status" value="1"/>
</dbReference>
<feature type="chain" id="PRO_5042816553" description="SLH domain-containing protein" evidence="2">
    <location>
        <begin position="36"/>
        <end position="654"/>
    </location>
</feature>
<sequence>MIQPSKKRAKVKRTMSGLIALSLFSSLALPSIAGAAPSESFKIQIDNVSVQVGQSVHVPVTLKKPERNEVTSYNMQVDYDSTALEIVRITPKYGNNEFPGCAEDTEGCFQYFYDNQSGFVRIIWADFTGGEHNISSEQQLFDIEFKAKSNATSGVKQLTIQNDSEHWNFSNSIYQQPAEWSGGAITITGGGSSGGGNSGTPTPSNPSTPPTSSTGGTPSTSTTSPAATTTPTTPAVTKGVDIYVNGLKQEQSATASTSTIGNQVTTTVKVDNEKVITQIGSGLRSVMLPITGTGADKVVGELNGKLVKAMDGKDAELILQTDFGTYTLPANQLEIDRLASELGAGSSLDNIVIQLTVSKSSETTKAIVEAAAAKQSNTNIVGSPIDFEVRATVGEKQVQVNQFDTYVERTITLPDDIDPTKITTGVVLLSDGSVLHVPTKVSNTDGHYSAVINSLTNSTYALVYHQATFDDIASHWSRNDVEDLASRMIIQGTSEGTFAPDRSITRAEFTAVLLRSLGLHTPKGTEAIAFSDVSESSWYADEVQTAVSYGLVNGYSDDSFRPSGVITRAEALTIISRAMNLVELEQASSSETAALLSSYTDGNSVQTWAADPVASAIKQGLVEGSDGKLMASSSISRSQTVAIVKRLLSKAGLI</sequence>
<feature type="compositionally biased region" description="Gly residues" evidence="1">
    <location>
        <begin position="188"/>
        <end position="198"/>
    </location>
</feature>
<dbReference type="GO" id="GO:0000272">
    <property type="term" value="P:polysaccharide catabolic process"/>
    <property type="evidence" value="ECO:0007669"/>
    <property type="project" value="InterPro"/>
</dbReference>
<feature type="compositionally biased region" description="Low complexity" evidence="1">
    <location>
        <begin position="210"/>
        <end position="234"/>
    </location>
</feature>
<comment type="caution">
    <text evidence="4">The sequence shown here is derived from an EMBL/GenBank/DDBJ whole genome shotgun (WGS) entry which is preliminary data.</text>
</comment>
<dbReference type="InterPro" id="IPR008965">
    <property type="entry name" value="CBM2/CBM3_carb-bd_dom_sf"/>
</dbReference>
<dbReference type="Proteomes" id="UP001254832">
    <property type="component" value="Unassembled WGS sequence"/>
</dbReference>
<gene>
    <name evidence="4" type="ORF">J2W91_002270</name>
</gene>
<dbReference type="PANTHER" id="PTHR43308:SF5">
    <property type="entry name" value="S-LAYER PROTEIN _ PEPTIDOGLYCAN ENDO-BETA-N-ACETYLGLUCOSAMINIDASE"/>
    <property type="match status" value="1"/>
</dbReference>
<proteinExistence type="predicted"/>
<dbReference type="AlphaFoldDB" id="A0AAP5H303"/>
<feature type="signal peptide" evidence="2">
    <location>
        <begin position="1"/>
        <end position="35"/>
    </location>
</feature>
<protein>
    <recommendedName>
        <fullName evidence="3">SLH domain-containing protein</fullName>
    </recommendedName>
</protein>
<dbReference type="RefSeq" id="WP_056692275.1">
    <property type="nucleotide sequence ID" value="NZ_JAVDTR010000005.1"/>
</dbReference>
<dbReference type="SUPFAM" id="SSF49384">
    <property type="entry name" value="Carbohydrate-binding domain"/>
    <property type="match status" value="1"/>
</dbReference>
<dbReference type="InterPro" id="IPR001119">
    <property type="entry name" value="SLH_dom"/>
</dbReference>
<feature type="domain" description="SLH" evidence="3">
    <location>
        <begin position="464"/>
        <end position="524"/>
    </location>
</feature>